<keyword evidence="4 6" id="KW-1133">Transmembrane helix</keyword>
<proteinExistence type="predicted"/>
<feature type="transmembrane region" description="Helical" evidence="6">
    <location>
        <begin position="33"/>
        <end position="53"/>
    </location>
</feature>
<accession>A0A6N4TEF4</accession>
<evidence type="ECO:0000313" key="7">
    <source>
        <dbReference type="EMBL" id="BBJ29117.1"/>
    </source>
</evidence>
<protein>
    <submittedName>
        <fullName evidence="7">Divalent metal cation transporter MntH</fullName>
    </submittedName>
</protein>
<keyword evidence="8" id="KW-1185">Reference proteome</keyword>
<dbReference type="GO" id="GO:0005886">
    <property type="term" value="C:plasma membrane"/>
    <property type="evidence" value="ECO:0007669"/>
    <property type="project" value="TreeGrafter"/>
</dbReference>
<dbReference type="InterPro" id="IPR001046">
    <property type="entry name" value="NRAMP_fam"/>
</dbReference>
<keyword evidence="2" id="KW-0813">Transport</keyword>
<feature type="transmembrane region" description="Helical" evidence="6">
    <location>
        <begin position="135"/>
        <end position="156"/>
    </location>
</feature>
<evidence type="ECO:0000256" key="6">
    <source>
        <dbReference type="SAM" id="Phobius"/>
    </source>
</evidence>
<dbReference type="GO" id="GO:0015086">
    <property type="term" value="F:cadmium ion transmembrane transporter activity"/>
    <property type="evidence" value="ECO:0007669"/>
    <property type="project" value="TreeGrafter"/>
</dbReference>
<feature type="transmembrane region" description="Helical" evidence="6">
    <location>
        <begin position="333"/>
        <end position="352"/>
    </location>
</feature>
<feature type="transmembrane region" description="Helical" evidence="6">
    <location>
        <begin position="74"/>
        <end position="93"/>
    </location>
</feature>
<keyword evidence="5 6" id="KW-0472">Membrane</keyword>
<dbReference type="PANTHER" id="PTHR11706:SF33">
    <property type="entry name" value="NATURAL RESISTANCE-ASSOCIATED MACROPHAGE PROTEIN 2"/>
    <property type="match status" value="1"/>
</dbReference>
<dbReference type="KEGG" id="asac:ATHSA_p20027"/>
<evidence type="ECO:0000313" key="8">
    <source>
        <dbReference type="Proteomes" id="UP000463916"/>
    </source>
</evidence>
<evidence type="ECO:0000256" key="5">
    <source>
        <dbReference type="ARBA" id="ARBA00023136"/>
    </source>
</evidence>
<evidence type="ECO:0000256" key="1">
    <source>
        <dbReference type="ARBA" id="ARBA00004141"/>
    </source>
</evidence>
<feature type="transmembrane region" description="Helical" evidence="6">
    <location>
        <begin position="99"/>
        <end position="123"/>
    </location>
</feature>
<dbReference type="GO" id="GO:0034755">
    <property type="term" value="P:iron ion transmembrane transport"/>
    <property type="evidence" value="ECO:0007669"/>
    <property type="project" value="TreeGrafter"/>
</dbReference>
<organism evidence="7 8">
    <name type="scientific">Athalassotoga saccharophila</name>
    <dbReference type="NCBI Taxonomy" id="1441386"/>
    <lineage>
        <taxon>Bacteria</taxon>
        <taxon>Thermotogati</taxon>
        <taxon>Thermotogota</taxon>
        <taxon>Thermotogae</taxon>
        <taxon>Mesoaciditogales</taxon>
        <taxon>Mesoaciditogaceae</taxon>
        <taxon>Athalassotoga</taxon>
    </lineage>
</organism>
<evidence type="ECO:0000256" key="3">
    <source>
        <dbReference type="ARBA" id="ARBA00022692"/>
    </source>
</evidence>
<geneLocation type="plasmid" evidence="7 8">
    <name>pATS2</name>
</geneLocation>
<feature type="transmembrane region" description="Helical" evidence="6">
    <location>
        <begin position="168"/>
        <end position="189"/>
    </location>
</feature>
<evidence type="ECO:0000256" key="2">
    <source>
        <dbReference type="ARBA" id="ARBA00022448"/>
    </source>
</evidence>
<feature type="transmembrane region" description="Helical" evidence="6">
    <location>
        <begin position="373"/>
        <end position="390"/>
    </location>
</feature>
<dbReference type="Pfam" id="PF01566">
    <property type="entry name" value="Nramp"/>
    <property type="match status" value="1"/>
</dbReference>
<dbReference type="GO" id="GO:0005384">
    <property type="term" value="F:manganese ion transmembrane transporter activity"/>
    <property type="evidence" value="ECO:0007669"/>
    <property type="project" value="TreeGrafter"/>
</dbReference>
<name>A0A6N4TEF4_9BACT</name>
<sequence length="393" mass="42705">MHLFGPAWLTMMADMDAASTISAAEVGATFKYGLIWFMLLLIIPLFFIQEAAGRIGVVTQQGLGTVIRKHYSKSTALALTIPMVITDVITYIAEYAGIAIGLKIFGISPFISLPVVFVLHVLLITKRKYAQFEKLLLAISGVLITTFVITLIFRGIKPYSPIYVLPSTSFFFMLAVTVGAVVMPFMLFFQASAAGEKVSSAREHLGEEGETYLKRKALSLSKKETLIGAIVTEVLMVVVEMVATGIDPSDNLMSPKELSTILSSIAGPLSPYIFGIGLAAAGFLALVVVSLGSAWGFVEAANIPKDKAWIVYVLESLPAVFVPMIFSSDLINFMLNLMVVFVFVLIGPGIMVGVISSNKKIMGEYVSNKKWKAFYWGSLSFVLIFGFIALKSL</sequence>
<reference evidence="8" key="1">
    <citation type="submission" date="2019-04" db="EMBL/GenBank/DDBJ databases">
        <title>NAS-01 Genome Sequencing.</title>
        <authorList>
            <person name="Kato S."/>
            <person name="Itoh T."/>
            <person name="Ohkuma M."/>
        </authorList>
    </citation>
    <scope>NUCLEOTIDE SEQUENCE [LARGE SCALE GENOMIC DNA]</scope>
    <source>
        <strain evidence="8">NAS-01</strain>
        <plasmid evidence="8">pATS2</plasmid>
    </source>
</reference>
<feature type="transmembrane region" description="Helical" evidence="6">
    <location>
        <begin position="225"/>
        <end position="246"/>
    </location>
</feature>
<dbReference type="PANTHER" id="PTHR11706">
    <property type="entry name" value="SOLUTE CARRIER PROTEIN FAMILY 11 MEMBER"/>
    <property type="match status" value="1"/>
</dbReference>
<keyword evidence="7" id="KW-0614">Plasmid</keyword>
<feature type="transmembrane region" description="Helical" evidence="6">
    <location>
        <begin position="309"/>
        <end position="327"/>
    </location>
</feature>
<dbReference type="AlphaFoldDB" id="A0A6N4TEF4"/>
<feature type="transmembrane region" description="Helical" evidence="6">
    <location>
        <begin position="272"/>
        <end position="297"/>
    </location>
</feature>
<gene>
    <name evidence="7" type="ORF">ATHSA_p20027</name>
</gene>
<dbReference type="Proteomes" id="UP000463916">
    <property type="component" value="Plasmid pATS2"/>
</dbReference>
<comment type="subcellular location">
    <subcellularLocation>
        <location evidence="1">Membrane</location>
        <topology evidence="1">Multi-pass membrane protein</topology>
    </subcellularLocation>
</comment>
<keyword evidence="3 6" id="KW-0812">Transmembrane</keyword>
<dbReference type="EMBL" id="AP019553">
    <property type="protein sequence ID" value="BBJ29117.1"/>
    <property type="molecule type" value="Genomic_DNA"/>
</dbReference>
<evidence type="ECO:0000256" key="4">
    <source>
        <dbReference type="ARBA" id="ARBA00022989"/>
    </source>
</evidence>